<dbReference type="SMART" id="SM00409">
    <property type="entry name" value="IG"/>
    <property type="match status" value="9"/>
</dbReference>
<evidence type="ECO:0000256" key="1">
    <source>
        <dbReference type="ARBA" id="ARBA00022729"/>
    </source>
</evidence>
<dbReference type="CDD" id="cd00096">
    <property type="entry name" value="Ig"/>
    <property type="match status" value="1"/>
</dbReference>
<evidence type="ECO:0000313" key="6">
    <source>
        <dbReference type="Ensembl" id="ENSCCRP00000074155.2"/>
    </source>
</evidence>
<dbReference type="Gene3D" id="2.60.40.10">
    <property type="entry name" value="Immunoglobulins"/>
    <property type="match status" value="9"/>
</dbReference>
<dbReference type="Pfam" id="PF07679">
    <property type="entry name" value="I-set"/>
    <property type="match status" value="2"/>
</dbReference>
<dbReference type="PANTHER" id="PTHR44337">
    <property type="entry name" value="CARCINOEMBRYONIC ANTIGEN-RELATED CELL ADHESION MOLECULE 8"/>
    <property type="match status" value="1"/>
</dbReference>
<evidence type="ECO:0000256" key="3">
    <source>
        <dbReference type="ARBA" id="ARBA00023180"/>
    </source>
</evidence>
<dbReference type="InterPro" id="IPR036179">
    <property type="entry name" value="Ig-like_dom_sf"/>
</dbReference>
<dbReference type="SMART" id="SM00406">
    <property type="entry name" value="IGv"/>
    <property type="match status" value="2"/>
</dbReference>
<feature type="domain" description="Ig-like" evidence="5">
    <location>
        <begin position="702"/>
        <end position="776"/>
    </location>
</feature>
<evidence type="ECO:0000259" key="5">
    <source>
        <dbReference type="PROSITE" id="PS50835"/>
    </source>
</evidence>
<dbReference type="SMART" id="SM00408">
    <property type="entry name" value="IGc2"/>
    <property type="match status" value="7"/>
</dbReference>
<feature type="domain" description="Ig-like" evidence="5">
    <location>
        <begin position="175"/>
        <end position="252"/>
    </location>
</feature>
<name>A0A8C1EAB7_CYPCA</name>
<keyword evidence="1" id="KW-0732">Signal</keyword>
<organism evidence="6 7">
    <name type="scientific">Cyprinus carpio carpio</name>
    <dbReference type="NCBI Taxonomy" id="630221"/>
    <lineage>
        <taxon>Eukaryota</taxon>
        <taxon>Metazoa</taxon>
        <taxon>Chordata</taxon>
        <taxon>Craniata</taxon>
        <taxon>Vertebrata</taxon>
        <taxon>Euteleostomi</taxon>
        <taxon>Actinopterygii</taxon>
        <taxon>Neopterygii</taxon>
        <taxon>Teleostei</taxon>
        <taxon>Ostariophysi</taxon>
        <taxon>Cypriniformes</taxon>
        <taxon>Cyprinidae</taxon>
        <taxon>Cyprininae</taxon>
        <taxon>Cyprinus</taxon>
    </lineage>
</organism>
<feature type="domain" description="Ig-like" evidence="5">
    <location>
        <begin position="81"/>
        <end position="170"/>
    </location>
</feature>
<dbReference type="Proteomes" id="UP001108240">
    <property type="component" value="Unplaced"/>
</dbReference>
<keyword evidence="2" id="KW-1015">Disulfide bond</keyword>
<evidence type="ECO:0000256" key="4">
    <source>
        <dbReference type="ARBA" id="ARBA00023319"/>
    </source>
</evidence>
<keyword evidence="4" id="KW-0393">Immunoglobulin domain</keyword>
<dbReference type="AlphaFoldDB" id="A0A8C1EAB7"/>
<proteinExistence type="predicted"/>
<dbReference type="InterPro" id="IPR052598">
    <property type="entry name" value="IgSF_CEA-related"/>
</dbReference>
<sequence>IVNDTGTITVGLWLFGPSTLFMWYQGNMIQGTSLQNGTEFNNSTYQLTLSSVTLRNSGLYVLEAFTPIKARAEMTLDVQEPVSNVTSFVNMTNLVEFNDTVTFTCNASGTPLWFSWQNRSSIVTAGGRVELRNGGRELFINGVMRYDEGPFKCLVENNISKVETNQTNLNISYGPSNLTVTALPEKEAYISGSDIFLSCSADSKPTASFYWMYNGIHLNVSGSSYNLRNTTQNISGQYACVAKNAVTLRSVAVIKNIKVVDPILSVTVNPAGSPVEGNAFNLSCNVVGPVDSIHWMKNGTYLGANDMITFFNNNSTLSFYRLGLSDDGLYQCAASNAVSNITSKAYNLMVNCEYDVSRTSMFLVILQIKMGCSADSHPPSRYSWFLNVTKVGEGPVLTRALSPDSGGRYTCMASNEITGSSSNVSLELTLIYPVSHVIVNAGNQQPVFNQPFTLTCTASGDVEHIQWMKNSMFLYPYNGITFSNNNSTLSFQSLNLNDDGNYQCEASNSVSHMTSPAYDLMVTYGPWNTEVAGPRMAEMGSNVTFRCSAVSRPHSQYSWFYNNLKVGDGPVFVKAALSLTSSGQYTCMAFNNITGGSSSASLELTVIEAIVKVDVTADPPFPLASQSLRLTCNVTGAYNRLHWLQNNQNFQPSDRVTFSADNTTVTIKALQPADNGRYQCVASNSVRQHFSQPYNLAVIFGPHSVQITVTNGIPPVLTCLAESQPPAVYHWILENNTVGNVSSIVLPIKSIFGGNYTCVAKNPWTNITLQASQVVNYPDAAVSVQASVMLTALLILLIPVLDEWL</sequence>
<feature type="domain" description="Ig-like" evidence="5">
    <location>
        <begin position="368"/>
        <end position="429"/>
    </location>
</feature>
<reference evidence="6" key="2">
    <citation type="submission" date="2025-09" db="UniProtKB">
        <authorList>
            <consortium name="Ensembl"/>
        </authorList>
    </citation>
    <scope>IDENTIFICATION</scope>
</reference>
<dbReference type="InterPro" id="IPR013106">
    <property type="entry name" value="Ig_V-set"/>
</dbReference>
<dbReference type="InterPro" id="IPR003598">
    <property type="entry name" value="Ig_sub2"/>
</dbReference>
<dbReference type="Pfam" id="PF13927">
    <property type="entry name" value="Ig_3"/>
    <property type="match status" value="3"/>
</dbReference>
<feature type="domain" description="Ig-like" evidence="5">
    <location>
        <begin position="433"/>
        <end position="523"/>
    </location>
</feature>
<dbReference type="InterPro" id="IPR013098">
    <property type="entry name" value="Ig_I-set"/>
</dbReference>
<dbReference type="InterPro" id="IPR007110">
    <property type="entry name" value="Ig-like_dom"/>
</dbReference>
<feature type="domain" description="Ig-like" evidence="5">
    <location>
        <begin position="526"/>
        <end position="603"/>
    </location>
</feature>
<dbReference type="PANTHER" id="PTHR44337:SF20">
    <property type="entry name" value="CARCINOEMBRYONIC ANTIGEN-RELATED CELL ADHESION MOLECULE 5-RELATED"/>
    <property type="match status" value="1"/>
</dbReference>
<keyword evidence="7" id="KW-1185">Reference proteome</keyword>
<dbReference type="OMA" id="RCHAKSV"/>
<evidence type="ECO:0000256" key="2">
    <source>
        <dbReference type="ARBA" id="ARBA00023157"/>
    </source>
</evidence>
<dbReference type="Ensembl" id="ENSCCRT00000080348.2">
    <property type="protein sequence ID" value="ENSCCRP00000074155.2"/>
    <property type="gene ID" value="ENSCCRG00000040021.2"/>
</dbReference>
<evidence type="ECO:0000313" key="7">
    <source>
        <dbReference type="Proteomes" id="UP001108240"/>
    </source>
</evidence>
<reference evidence="6" key="1">
    <citation type="submission" date="2025-08" db="UniProtKB">
        <authorList>
            <consortium name="Ensembl"/>
        </authorList>
    </citation>
    <scope>IDENTIFICATION</scope>
</reference>
<feature type="domain" description="Ig-like" evidence="5">
    <location>
        <begin position="262"/>
        <end position="351"/>
    </location>
</feature>
<dbReference type="PROSITE" id="PS50835">
    <property type="entry name" value="IG_LIKE"/>
    <property type="match status" value="8"/>
</dbReference>
<dbReference type="SUPFAM" id="SSF48726">
    <property type="entry name" value="Immunoglobulin"/>
    <property type="match status" value="9"/>
</dbReference>
<dbReference type="Pfam" id="PF13895">
    <property type="entry name" value="Ig_2"/>
    <property type="match status" value="2"/>
</dbReference>
<keyword evidence="3" id="KW-0325">Glycoprotein</keyword>
<dbReference type="InterPro" id="IPR003599">
    <property type="entry name" value="Ig_sub"/>
</dbReference>
<feature type="domain" description="Ig-like" evidence="5">
    <location>
        <begin position="625"/>
        <end position="691"/>
    </location>
</feature>
<protein>
    <submittedName>
        <fullName evidence="6">CEA cell adhesion molecule 1</fullName>
    </submittedName>
</protein>
<dbReference type="InterPro" id="IPR013783">
    <property type="entry name" value="Ig-like_fold"/>
</dbReference>
<dbReference type="GeneTree" id="ENSGT00940000167162"/>
<accession>A0A8C1EAB7</accession>